<reference evidence="1" key="1">
    <citation type="journal article" date="2017" name="Nature">
        <title>The sunflower genome provides insights into oil metabolism, flowering and Asterid evolution.</title>
        <authorList>
            <person name="Badouin H."/>
            <person name="Gouzy J."/>
            <person name="Grassa C.J."/>
            <person name="Murat F."/>
            <person name="Staton S.E."/>
            <person name="Cottret L."/>
            <person name="Lelandais-Briere C."/>
            <person name="Owens G.L."/>
            <person name="Carrere S."/>
            <person name="Mayjonade B."/>
            <person name="Legrand L."/>
            <person name="Gill N."/>
            <person name="Kane N.C."/>
            <person name="Bowers J.E."/>
            <person name="Hubner S."/>
            <person name="Bellec A."/>
            <person name="Berard A."/>
            <person name="Berges H."/>
            <person name="Blanchet N."/>
            <person name="Boniface M.C."/>
            <person name="Brunel D."/>
            <person name="Catrice O."/>
            <person name="Chaidir N."/>
            <person name="Claudel C."/>
            <person name="Donnadieu C."/>
            <person name="Faraut T."/>
            <person name="Fievet G."/>
            <person name="Helmstetter N."/>
            <person name="King M."/>
            <person name="Knapp S.J."/>
            <person name="Lai Z."/>
            <person name="Le Paslier M.C."/>
            <person name="Lippi Y."/>
            <person name="Lorenzon L."/>
            <person name="Mandel J.R."/>
            <person name="Marage G."/>
            <person name="Marchand G."/>
            <person name="Marquand E."/>
            <person name="Bret-Mestries E."/>
            <person name="Morien E."/>
            <person name="Nambeesan S."/>
            <person name="Nguyen T."/>
            <person name="Pegot-Espagnet P."/>
            <person name="Pouilly N."/>
            <person name="Raftis F."/>
            <person name="Sallet E."/>
            <person name="Schiex T."/>
            <person name="Thomas J."/>
            <person name="Vandecasteele C."/>
            <person name="Vares D."/>
            <person name="Vear F."/>
            <person name="Vautrin S."/>
            <person name="Crespi M."/>
            <person name="Mangin B."/>
            <person name="Burke J.M."/>
            <person name="Salse J."/>
            <person name="Munos S."/>
            <person name="Vincourt P."/>
            <person name="Rieseberg L.H."/>
            <person name="Langlade N.B."/>
        </authorList>
    </citation>
    <scope>NUCLEOTIDE SEQUENCE</scope>
    <source>
        <tissue evidence="1">Leaves</tissue>
    </source>
</reference>
<dbReference type="EMBL" id="MNCJ02000332">
    <property type="protein sequence ID" value="KAF5755931.1"/>
    <property type="molecule type" value="Genomic_DNA"/>
</dbReference>
<evidence type="ECO:0000313" key="2">
    <source>
        <dbReference type="Proteomes" id="UP000215914"/>
    </source>
</evidence>
<reference evidence="1" key="2">
    <citation type="submission" date="2020-06" db="EMBL/GenBank/DDBJ databases">
        <title>Helianthus annuus Genome sequencing and assembly Release 2.</title>
        <authorList>
            <person name="Gouzy J."/>
            <person name="Langlade N."/>
            <person name="Munos S."/>
        </authorList>
    </citation>
    <scope>NUCLEOTIDE SEQUENCE</scope>
    <source>
        <tissue evidence="1">Leaves</tissue>
    </source>
</reference>
<name>A0A9K3DL05_HELAN</name>
<gene>
    <name evidence="1" type="ORF">HanXRQr2_Chr17g0808581</name>
</gene>
<dbReference type="Proteomes" id="UP000215914">
    <property type="component" value="Unassembled WGS sequence"/>
</dbReference>
<sequence>MYLVFYGMQREGGIVLQKKNKTGSQGDYMVFSITYVISKKVTLGDMHQPYICPTTRRPKKKEAHRLVCHPLHMVGGINNGFGTR</sequence>
<dbReference type="AlphaFoldDB" id="A0A9K3DL05"/>
<organism evidence="1 2">
    <name type="scientific">Helianthus annuus</name>
    <name type="common">Common sunflower</name>
    <dbReference type="NCBI Taxonomy" id="4232"/>
    <lineage>
        <taxon>Eukaryota</taxon>
        <taxon>Viridiplantae</taxon>
        <taxon>Streptophyta</taxon>
        <taxon>Embryophyta</taxon>
        <taxon>Tracheophyta</taxon>
        <taxon>Spermatophyta</taxon>
        <taxon>Magnoliopsida</taxon>
        <taxon>eudicotyledons</taxon>
        <taxon>Gunneridae</taxon>
        <taxon>Pentapetalae</taxon>
        <taxon>asterids</taxon>
        <taxon>campanulids</taxon>
        <taxon>Asterales</taxon>
        <taxon>Asteraceae</taxon>
        <taxon>Asteroideae</taxon>
        <taxon>Heliantheae alliance</taxon>
        <taxon>Heliantheae</taxon>
        <taxon>Helianthus</taxon>
    </lineage>
</organism>
<accession>A0A9K3DL05</accession>
<protein>
    <submittedName>
        <fullName evidence="1">Uncharacterized protein</fullName>
    </submittedName>
</protein>
<comment type="caution">
    <text evidence="1">The sequence shown here is derived from an EMBL/GenBank/DDBJ whole genome shotgun (WGS) entry which is preliminary data.</text>
</comment>
<proteinExistence type="predicted"/>
<keyword evidence="2" id="KW-1185">Reference proteome</keyword>
<dbReference type="Gramene" id="mRNA:HanXRQr2_Chr17g0808581">
    <property type="protein sequence ID" value="mRNA:HanXRQr2_Chr17g0808581"/>
    <property type="gene ID" value="HanXRQr2_Chr17g0808581"/>
</dbReference>
<evidence type="ECO:0000313" key="1">
    <source>
        <dbReference type="EMBL" id="KAF5755931.1"/>
    </source>
</evidence>